<dbReference type="SUPFAM" id="SSF51735">
    <property type="entry name" value="NAD(P)-binding Rossmann-fold domains"/>
    <property type="match status" value="1"/>
</dbReference>
<dbReference type="STRING" id="670386.D3B5W2"/>
<dbReference type="InParanoid" id="D3B5W2"/>
<organism evidence="2 3">
    <name type="scientific">Heterostelium pallidum (strain ATCC 26659 / Pp 5 / PN500)</name>
    <name type="common">Cellular slime mold</name>
    <name type="synonym">Polysphondylium pallidum</name>
    <dbReference type="NCBI Taxonomy" id="670386"/>
    <lineage>
        <taxon>Eukaryota</taxon>
        <taxon>Amoebozoa</taxon>
        <taxon>Evosea</taxon>
        <taxon>Eumycetozoa</taxon>
        <taxon>Dictyostelia</taxon>
        <taxon>Acytosteliales</taxon>
        <taxon>Acytosteliaceae</taxon>
        <taxon>Heterostelium</taxon>
    </lineage>
</organism>
<proteinExistence type="predicted"/>
<dbReference type="InterPro" id="IPR036291">
    <property type="entry name" value="NAD(P)-bd_dom_sf"/>
</dbReference>
<name>D3B5W2_HETP5</name>
<dbReference type="AlphaFoldDB" id="D3B5W2"/>
<gene>
    <name evidence="2" type="ORF">PPL_04050</name>
</gene>
<comment type="caution">
    <text evidence="2">The sequence shown here is derived from an EMBL/GenBank/DDBJ whole genome shotgun (WGS) entry which is preliminary data.</text>
</comment>
<dbReference type="FunCoup" id="D3B5W2">
    <property type="interactions" value="4"/>
</dbReference>
<dbReference type="GO" id="GO:0004029">
    <property type="term" value="F:aldehyde dehydrogenase (NAD+) activity"/>
    <property type="evidence" value="ECO:0007669"/>
    <property type="project" value="TreeGrafter"/>
</dbReference>
<dbReference type="InterPro" id="IPR051783">
    <property type="entry name" value="NAD(P)-dependent_oxidoreduct"/>
</dbReference>
<sequence length="383" mass="42866">MSSVLILGAAGSIGSAVASAYVNHGLTVYGLVRSQEKADLVAKNEIIPLIASIADVDVWGPVAEKVDIVVEAVGNYTDRVTSDLIFNKLKVIASQKPELIILYTSGCLVYADSQDLINENSPYNLTNAYFPIRKSYEELYKSIGAIVIQPAFLYGKQGSASSYYFKNATQPVDGQVTLFGKKDQYRSFVHSYDLGQLYLLAGLKGQAVKGNIFLGSSNYFKSEEVIYAIAKEAGVEVKQVNFIAPPDDDFYAFIYSISNRLSSKKAETLLGWKPTRVSLLDHTKQYLQAWNYKKTLIIIHYYYFYIDVLFKKHIFDRGSYKSKEKPTIGTKVAVYIEYPPPSKRITIINSNHIHTTIFQLNFHCSILSAKINICKDTSTEKHS</sequence>
<dbReference type="PANTHER" id="PTHR48079">
    <property type="entry name" value="PROTEIN YEEZ"/>
    <property type="match status" value="1"/>
</dbReference>
<dbReference type="Proteomes" id="UP000001396">
    <property type="component" value="Unassembled WGS sequence"/>
</dbReference>
<dbReference type="Gene3D" id="3.40.50.720">
    <property type="entry name" value="NAD(P)-binding Rossmann-like Domain"/>
    <property type="match status" value="1"/>
</dbReference>
<keyword evidence="3" id="KW-1185">Reference proteome</keyword>
<feature type="domain" description="NAD-dependent epimerase/dehydratase" evidence="1">
    <location>
        <begin position="4"/>
        <end position="207"/>
    </location>
</feature>
<dbReference type="RefSeq" id="XP_020435377.1">
    <property type="nucleotide sequence ID" value="XM_020574963.1"/>
</dbReference>
<dbReference type="Pfam" id="PF01370">
    <property type="entry name" value="Epimerase"/>
    <property type="match status" value="1"/>
</dbReference>
<protein>
    <recommendedName>
        <fullName evidence="1">NAD-dependent epimerase/dehydratase domain-containing protein</fullName>
    </recommendedName>
</protein>
<reference evidence="2 3" key="1">
    <citation type="journal article" date="2011" name="Genome Res.">
        <title>Phylogeny-wide analysis of social amoeba genomes highlights ancient origins for complex intercellular communication.</title>
        <authorList>
            <person name="Heidel A.J."/>
            <person name="Lawal H.M."/>
            <person name="Felder M."/>
            <person name="Schilde C."/>
            <person name="Helps N.R."/>
            <person name="Tunggal B."/>
            <person name="Rivero F."/>
            <person name="John U."/>
            <person name="Schleicher M."/>
            <person name="Eichinger L."/>
            <person name="Platzer M."/>
            <person name="Noegel A.A."/>
            <person name="Schaap P."/>
            <person name="Gloeckner G."/>
        </authorList>
    </citation>
    <scope>NUCLEOTIDE SEQUENCE [LARGE SCALE GENOMIC DNA]</scope>
    <source>
        <strain evidence="3">ATCC 26659 / Pp 5 / PN500</strain>
    </source>
</reference>
<dbReference type="PANTHER" id="PTHR48079:SF3">
    <property type="entry name" value="NAD-DEPENDENT EPIMERASE_DEHYDRATASE DOMAIN-CONTAINING PROTEIN"/>
    <property type="match status" value="1"/>
</dbReference>
<accession>D3B5W2</accession>
<dbReference type="InterPro" id="IPR001509">
    <property type="entry name" value="Epimerase_deHydtase"/>
</dbReference>
<evidence type="ECO:0000313" key="3">
    <source>
        <dbReference type="Proteomes" id="UP000001396"/>
    </source>
</evidence>
<evidence type="ECO:0000259" key="1">
    <source>
        <dbReference type="Pfam" id="PF01370"/>
    </source>
</evidence>
<dbReference type="GO" id="GO:0005737">
    <property type="term" value="C:cytoplasm"/>
    <property type="evidence" value="ECO:0007669"/>
    <property type="project" value="TreeGrafter"/>
</dbReference>
<dbReference type="GeneID" id="31359537"/>
<dbReference type="EMBL" id="ADBJ01000017">
    <property type="protein sequence ID" value="EFA83260.1"/>
    <property type="molecule type" value="Genomic_DNA"/>
</dbReference>
<evidence type="ECO:0000313" key="2">
    <source>
        <dbReference type="EMBL" id="EFA83260.1"/>
    </source>
</evidence>